<evidence type="ECO:0000256" key="1">
    <source>
        <dbReference type="SAM" id="MobiDB-lite"/>
    </source>
</evidence>
<reference evidence="2 3" key="1">
    <citation type="journal article" date="2022" name="Nat. Plants">
        <title>Genomes of leafy and leafless Platanthera orchids illuminate the evolution of mycoheterotrophy.</title>
        <authorList>
            <person name="Li M.H."/>
            <person name="Liu K.W."/>
            <person name="Li Z."/>
            <person name="Lu H.C."/>
            <person name="Ye Q.L."/>
            <person name="Zhang D."/>
            <person name="Wang J.Y."/>
            <person name="Li Y.F."/>
            <person name="Zhong Z.M."/>
            <person name="Liu X."/>
            <person name="Yu X."/>
            <person name="Liu D.K."/>
            <person name="Tu X.D."/>
            <person name="Liu B."/>
            <person name="Hao Y."/>
            <person name="Liao X.Y."/>
            <person name="Jiang Y.T."/>
            <person name="Sun W.H."/>
            <person name="Chen J."/>
            <person name="Chen Y.Q."/>
            <person name="Ai Y."/>
            <person name="Zhai J.W."/>
            <person name="Wu S.S."/>
            <person name="Zhou Z."/>
            <person name="Hsiao Y.Y."/>
            <person name="Wu W.L."/>
            <person name="Chen Y.Y."/>
            <person name="Lin Y.F."/>
            <person name="Hsu J.L."/>
            <person name="Li C.Y."/>
            <person name="Wang Z.W."/>
            <person name="Zhao X."/>
            <person name="Zhong W.Y."/>
            <person name="Ma X.K."/>
            <person name="Ma L."/>
            <person name="Huang J."/>
            <person name="Chen G.Z."/>
            <person name="Huang M.Z."/>
            <person name="Huang L."/>
            <person name="Peng D.H."/>
            <person name="Luo Y.B."/>
            <person name="Zou S.Q."/>
            <person name="Chen S.P."/>
            <person name="Lan S."/>
            <person name="Tsai W.C."/>
            <person name="Van de Peer Y."/>
            <person name="Liu Z.J."/>
        </authorList>
    </citation>
    <scope>NUCLEOTIDE SEQUENCE [LARGE SCALE GENOMIC DNA]</scope>
    <source>
        <strain evidence="2">Lor287</strain>
    </source>
</reference>
<evidence type="ECO:0000313" key="3">
    <source>
        <dbReference type="Proteomes" id="UP001418222"/>
    </source>
</evidence>
<evidence type="ECO:0000313" key="2">
    <source>
        <dbReference type="EMBL" id="KAK8935777.1"/>
    </source>
</evidence>
<accession>A0AAP0G3R0</accession>
<sequence>MKEAAPSYHDLVRRVEAHIIADEEIEAHQQQFDRGMKRRREQEASSVLRKNVERRGNPQPRQHHRFTPLSTSRADIICAIQSNEVLRKPRPLTKNIRDQTKYCEFHQGRGHNTKNCSKLKDEIERLVKQGLLGKFLRN</sequence>
<feature type="region of interest" description="Disordered" evidence="1">
    <location>
        <begin position="30"/>
        <end position="68"/>
    </location>
</feature>
<dbReference type="EMBL" id="JBBWWQ010000011">
    <property type="protein sequence ID" value="KAK8935777.1"/>
    <property type="molecule type" value="Genomic_DNA"/>
</dbReference>
<dbReference type="AlphaFoldDB" id="A0AAP0G3R0"/>
<dbReference type="Proteomes" id="UP001418222">
    <property type="component" value="Unassembled WGS sequence"/>
</dbReference>
<name>A0AAP0G3R0_9ASPA</name>
<gene>
    <name evidence="2" type="ORF">KSP39_PZI013412</name>
</gene>
<evidence type="ECO:0008006" key="4">
    <source>
        <dbReference type="Google" id="ProtNLM"/>
    </source>
</evidence>
<organism evidence="2 3">
    <name type="scientific">Platanthera zijinensis</name>
    <dbReference type="NCBI Taxonomy" id="2320716"/>
    <lineage>
        <taxon>Eukaryota</taxon>
        <taxon>Viridiplantae</taxon>
        <taxon>Streptophyta</taxon>
        <taxon>Embryophyta</taxon>
        <taxon>Tracheophyta</taxon>
        <taxon>Spermatophyta</taxon>
        <taxon>Magnoliopsida</taxon>
        <taxon>Liliopsida</taxon>
        <taxon>Asparagales</taxon>
        <taxon>Orchidaceae</taxon>
        <taxon>Orchidoideae</taxon>
        <taxon>Orchideae</taxon>
        <taxon>Orchidinae</taxon>
        <taxon>Platanthera</taxon>
    </lineage>
</organism>
<keyword evidence="3" id="KW-1185">Reference proteome</keyword>
<protein>
    <recommendedName>
        <fullName evidence="4">Reverse transcriptase domain-containing protein</fullName>
    </recommendedName>
</protein>
<comment type="caution">
    <text evidence="2">The sequence shown here is derived from an EMBL/GenBank/DDBJ whole genome shotgun (WGS) entry which is preliminary data.</text>
</comment>
<proteinExistence type="predicted"/>